<organism evidence="5 6">
    <name type="scientific">Cellulomonas pakistanensis</name>
    <dbReference type="NCBI Taxonomy" id="992287"/>
    <lineage>
        <taxon>Bacteria</taxon>
        <taxon>Bacillati</taxon>
        <taxon>Actinomycetota</taxon>
        <taxon>Actinomycetes</taxon>
        <taxon>Micrococcales</taxon>
        <taxon>Cellulomonadaceae</taxon>
        <taxon>Cellulomonas</taxon>
    </lineage>
</organism>
<proteinExistence type="predicted"/>
<dbReference type="EMBL" id="BONO01000012">
    <property type="protein sequence ID" value="GIG36438.1"/>
    <property type="molecule type" value="Genomic_DNA"/>
</dbReference>
<evidence type="ECO:0000313" key="6">
    <source>
        <dbReference type="Proteomes" id="UP000642125"/>
    </source>
</evidence>
<evidence type="ECO:0000256" key="3">
    <source>
        <dbReference type="ARBA" id="ARBA00022989"/>
    </source>
</evidence>
<evidence type="ECO:0000256" key="2">
    <source>
        <dbReference type="ARBA" id="ARBA00022692"/>
    </source>
</evidence>
<gene>
    <name evidence="5" type="ORF">Cpa01nite_18190</name>
</gene>
<sequence length="135" mass="13937">MTRHPPAPVRPLGPGARAVAAAFLVSGVVHLVRPRVFEPAVPRALPRPRALVLLSGAAELACAAGLVVPATRRAAGPASAALLAAVFPANVQMAVDGVRDLAHHQSPGAATRAAVTLARLPLQWPLIRWAWAAGR</sequence>
<protein>
    <submittedName>
        <fullName evidence="5">Membrane protein</fullName>
    </submittedName>
</protein>
<evidence type="ECO:0000256" key="4">
    <source>
        <dbReference type="ARBA" id="ARBA00023136"/>
    </source>
</evidence>
<keyword evidence="6" id="KW-1185">Reference proteome</keyword>
<dbReference type="GO" id="GO:0016020">
    <property type="term" value="C:membrane"/>
    <property type="evidence" value="ECO:0007669"/>
    <property type="project" value="UniProtKB-SubCell"/>
</dbReference>
<dbReference type="InterPro" id="IPR032808">
    <property type="entry name" value="DoxX"/>
</dbReference>
<evidence type="ECO:0000256" key="1">
    <source>
        <dbReference type="ARBA" id="ARBA00004141"/>
    </source>
</evidence>
<dbReference type="Pfam" id="PF13564">
    <property type="entry name" value="DoxX_2"/>
    <property type="match status" value="1"/>
</dbReference>
<keyword evidence="4" id="KW-0472">Membrane</keyword>
<accession>A0A919PB69</accession>
<comment type="subcellular location">
    <subcellularLocation>
        <location evidence="1">Membrane</location>
        <topology evidence="1">Multi-pass membrane protein</topology>
    </subcellularLocation>
</comment>
<keyword evidence="2" id="KW-0812">Transmembrane</keyword>
<keyword evidence="3" id="KW-1133">Transmembrane helix</keyword>
<dbReference type="RefSeq" id="WP_239068658.1">
    <property type="nucleotide sequence ID" value="NZ_BONO01000012.1"/>
</dbReference>
<comment type="caution">
    <text evidence="5">The sequence shown here is derived from an EMBL/GenBank/DDBJ whole genome shotgun (WGS) entry which is preliminary data.</text>
</comment>
<dbReference type="PANTHER" id="PTHR36974">
    <property type="entry name" value="MEMBRANE PROTEIN-RELATED"/>
    <property type="match status" value="1"/>
</dbReference>
<reference evidence="5" key="1">
    <citation type="submission" date="2021-01" db="EMBL/GenBank/DDBJ databases">
        <title>Whole genome shotgun sequence of Cellulomonas pakistanensis NBRC 110800.</title>
        <authorList>
            <person name="Komaki H."/>
            <person name="Tamura T."/>
        </authorList>
    </citation>
    <scope>NUCLEOTIDE SEQUENCE</scope>
    <source>
        <strain evidence="5">NBRC 110800</strain>
    </source>
</reference>
<dbReference type="Proteomes" id="UP000642125">
    <property type="component" value="Unassembled WGS sequence"/>
</dbReference>
<evidence type="ECO:0000313" key="5">
    <source>
        <dbReference type="EMBL" id="GIG36438.1"/>
    </source>
</evidence>
<dbReference type="PANTHER" id="PTHR36974:SF1">
    <property type="entry name" value="DOXX FAMILY MEMBRANE PROTEIN"/>
    <property type="match status" value="1"/>
</dbReference>
<dbReference type="AlphaFoldDB" id="A0A919PB69"/>
<name>A0A919PB69_9CELL</name>